<proteinExistence type="predicted"/>
<keyword evidence="4" id="KW-1185">Reference proteome</keyword>
<feature type="domain" description="Response regulatory" evidence="2">
    <location>
        <begin position="44"/>
        <end position="187"/>
    </location>
</feature>
<sequence length="202" mass="22215">MSRPTNSECRSLFADPILYASDDDIVVHDCSNDFFMVISNEVKSVLIVDNSLTALNLFKRHVLSMFPAAKVEQAQSGEEALKLLGEAETAEAPHYDIIIVEENLQTNSSSVPMQHSSDDQNPLSGSDLLSVIDFVERNSPDTRNSLKIGVSADLAEDCEALLRSGADLFWCKPPPIQTNSLRNQLLNTLLSKRGKNIFICGC</sequence>
<evidence type="ECO:0000256" key="1">
    <source>
        <dbReference type="PROSITE-ProRule" id="PRU00169"/>
    </source>
</evidence>
<dbReference type="InterPro" id="IPR001789">
    <property type="entry name" value="Sig_transdc_resp-reg_receiver"/>
</dbReference>
<organism evidence="3 4">
    <name type="scientific">Skeletonema marinoi</name>
    <dbReference type="NCBI Taxonomy" id="267567"/>
    <lineage>
        <taxon>Eukaryota</taxon>
        <taxon>Sar</taxon>
        <taxon>Stramenopiles</taxon>
        <taxon>Ochrophyta</taxon>
        <taxon>Bacillariophyta</taxon>
        <taxon>Coscinodiscophyceae</taxon>
        <taxon>Thalassiosirophycidae</taxon>
        <taxon>Thalassiosirales</taxon>
        <taxon>Skeletonemataceae</taxon>
        <taxon>Skeletonema</taxon>
        <taxon>Skeletonema marinoi-dohrnii complex</taxon>
    </lineage>
</organism>
<evidence type="ECO:0000259" key="2">
    <source>
        <dbReference type="PROSITE" id="PS50110"/>
    </source>
</evidence>
<evidence type="ECO:0000313" key="4">
    <source>
        <dbReference type="Proteomes" id="UP001224775"/>
    </source>
</evidence>
<dbReference type="PROSITE" id="PS50110">
    <property type="entry name" value="RESPONSE_REGULATORY"/>
    <property type="match status" value="1"/>
</dbReference>
<dbReference type="Proteomes" id="UP001224775">
    <property type="component" value="Unassembled WGS sequence"/>
</dbReference>
<reference evidence="3" key="1">
    <citation type="submission" date="2023-06" db="EMBL/GenBank/DDBJ databases">
        <title>Survivors Of The Sea: Transcriptome response of Skeletonema marinoi to long-term dormancy.</title>
        <authorList>
            <person name="Pinder M.I.M."/>
            <person name="Kourtchenko O."/>
            <person name="Robertson E.K."/>
            <person name="Larsson T."/>
            <person name="Maumus F."/>
            <person name="Osuna-Cruz C.M."/>
            <person name="Vancaester E."/>
            <person name="Stenow R."/>
            <person name="Vandepoele K."/>
            <person name="Ploug H."/>
            <person name="Bruchert V."/>
            <person name="Godhe A."/>
            <person name="Topel M."/>
        </authorList>
    </citation>
    <scope>NUCLEOTIDE SEQUENCE</scope>
    <source>
        <strain evidence="3">R05AC</strain>
    </source>
</reference>
<dbReference type="GO" id="GO:0000160">
    <property type="term" value="P:phosphorelay signal transduction system"/>
    <property type="evidence" value="ECO:0007669"/>
    <property type="project" value="InterPro"/>
</dbReference>
<protein>
    <recommendedName>
        <fullName evidence="2">Response regulatory domain-containing protein</fullName>
    </recommendedName>
</protein>
<name>A0AAD9DE68_9STRA</name>
<comment type="caution">
    <text evidence="3">The sequence shown here is derived from an EMBL/GenBank/DDBJ whole genome shotgun (WGS) entry which is preliminary data.</text>
</comment>
<accession>A0AAD9DE68</accession>
<gene>
    <name evidence="3" type="ORF">QTG54_006988</name>
</gene>
<evidence type="ECO:0000313" key="3">
    <source>
        <dbReference type="EMBL" id="KAK1742423.1"/>
    </source>
</evidence>
<dbReference type="Gene3D" id="3.40.50.2300">
    <property type="match status" value="1"/>
</dbReference>
<comment type="caution">
    <text evidence="1">Lacks conserved residue(s) required for the propagation of feature annotation.</text>
</comment>
<dbReference type="EMBL" id="JATAAI010000011">
    <property type="protein sequence ID" value="KAK1742423.1"/>
    <property type="molecule type" value="Genomic_DNA"/>
</dbReference>
<dbReference type="AlphaFoldDB" id="A0AAD9DE68"/>